<dbReference type="AlphaFoldDB" id="A0A180GLB6"/>
<reference evidence="2" key="1">
    <citation type="submission" date="2009-11" db="EMBL/GenBank/DDBJ databases">
        <authorList>
            <consortium name="The Broad Institute Genome Sequencing Platform"/>
            <person name="Ward D."/>
            <person name="Feldgarden M."/>
            <person name="Earl A."/>
            <person name="Young S.K."/>
            <person name="Zeng Q."/>
            <person name="Koehrsen M."/>
            <person name="Alvarado L."/>
            <person name="Berlin A."/>
            <person name="Bochicchio J."/>
            <person name="Borenstein D."/>
            <person name="Chapman S.B."/>
            <person name="Chen Z."/>
            <person name="Engels R."/>
            <person name="Freedman E."/>
            <person name="Gellesch M."/>
            <person name="Goldberg J."/>
            <person name="Griggs A."/>
            <person name="Gujja S."/>
            <person name="Heilman E."/>
            <person name="Heiman D."/>
            <person name="Hepburn T."/>
            <person name="Howarth C."/>
            <person name="Jen D."/>
            <person name="Larson L."/>
            <person name="Lewis B."/>
            <person name="Mehta T."/>
            <person name="Park D."/>
            <person name="Pearson M."/>
            <person name="Roberts A."/>
            <person name="Saif S."/>
            <person name="Shea T."/>
            <person name="Shenoy N."/>
            <person name="Sisk P."/>
            <person name="Stolte C."/>
            <person name="Sykes S."/>
            <person name="Thomson T."/>
            <person name="Walk T."/>
            <person name="White J."/>
            <person name="Yandava C."/>
            <person name="Izard J."/>
            <person name="Baranova O.V."/>
            <person name="Blanton J.M."/>
            <person name="Tanner A.C."/>
            <person name="Dewhirst F.E."/>
            <person name="Haas B."/>
            <person name="Nusbaum C."/>
            <person name="Birren B."/>
        </authorList>
    </citation>
    <scope>NUCLEOTIDE SEQUENCE [LARGE SCALE GENOMIC DNA]</scope>
    <source>
        <strain evidence="2">1-1 BBBD Race 1</strain>
    </source>
</reference>
<feature type="non-terminal residue" evidence="2">
    <location>
        <position position="1"/>
    </location>
</feature>
<feature type="transmembrane region" description="Helical" evidence="1">
    <location>
        <begin position="21"/>
        <end position="43"/>
    </location>
</feature>
<evidence type="ECO:0000313" key="3">
    <source>
        <dbReference type="EnsemblFungi" id="PTTG_12738-t43_1-p1"/>
    </source>
</evidence>
<dbReference type="EMBL" id="ADAS02000052">
    <property type="protein sequence ID" value="OAV93341.1"/>
    <property type="molecule type" value="Genomic_DNA"/>
</dbReference>
<keyword evidence="1" id="KW-0812">Transmembrane</keyword>
<organism evidence="2">
    <name type="scientific">Puccinia triticina (isolate 1-1 / race 1 (BBBD))</name>
    <name type="common">Brown leaf rust fungus</name>
    <dbReference type="NCBI Taxonomy" id="630390"/>
    <lineage>
        <taxon>Eukaryota</taxon>
        <taxon>Fungi</taxon>
        <taxon>Dikarya</taxon>
        <taxon>Basidiomycota</taxon>
        <taxon>Pucciniomycotina</taxon>
        <taxon>Pucciniomycetes</taxon>
        <taxon>Pucciniales</taxon>
        <taxon>Pucciniaceae</taxon>
        <taxon>Puccinia</taxon>
    </lineage>
</organism>
<name>A0A180GLB6_PUCT1</name>
<reference evidence="2" key="2">
    <citation type="submission" date="2016-05" db="EMBL/GenBank/DDBJ databases">
        <title>Comparative analysis highlights variable genome content of wheat rusts and divergence of the mating loci.</title>
        <authorList>
            <person name="Cuomo C.A."/>
            <person name="Bakkeren G."/>
            <person name="Szabo L."/>
            <person name="Khalil H."/>
            <person name="Joly D."/>
            <person name="Goldberg J."/>
            <person name="Young S."/>
            <person name="Zeng Q."/>
            <person name="Fellers J."/>
        </authorList>
    </citation>
    <scope>NUCLEOTIDE SEQUENCE [LARGE SCALE GENOMIC DNA]</scope>
    <source>
        <strain evidence="2">1-1 BBBD Race 1</strain>
    </source>
</reference>
<keyword evidence="4" id="KW-1185">Reference proteome</keyword>
<dbReference type="Proteomes" id="UP000005240">
    <property type="component" value="Unassembled WGS sequence"/>
</dbReference>
<evidence type="ECO:0000256" key="1">
    <source>
        <dbReference type="SAM" id="Phobius"/>
    </source>
</evidence>
<keyword evidence="1" id="KW-0472">Membrane</keyword>
<evidence type="ECO:0000313" key="4">
    <source>
        <dbReference type="Proteomes" id="UP000005240"/>
    </source>
</evidence>
<accession>A0A180GLB6</accession>
<sequence length="111" mass="12756">ALRTRIRLLPLPSVNISYLKLSFRLRVIPSSILFSLSLISLVIRSHRFKSQVEPAPSSPQQLLIAPTLSLEYINWLLPICVYYFSLFDLIYFSLSVFIPPRNPLRVLVLVS</sequence>
<protein>
    <submittedName>
        <fullName evidence="2 3">Uncharacterized protein</fullName>
    </submittedName>
</protein>
<proteinExistence type="predicted"/>
<feature type="non-terminal residue" evidence="2">
    <location>
        <position position="111"/>
    </location>
</feature>
<feature type="transmembrane region" description="Helical" evidence="1">
    <location>
        <begin position="75"/>
        <end position="98"/>
    </location>
</feature>
<reference evidence="3" key="4">
    <citation type="submission" date="2025-05" db="UniProtKB">
        <authorList>
            <consortium name="EnsemblFungi"/>
        </authorList>
    </citation>
    <scope>IDENTIFICATION</scope>
    <source>
        <strain evidence="3">isolate 1-1 / race 1 (BBBD)</strain>
    </source>
</reference>
<keyword evidence="1" id="KW-1133">Transmembrane helix</keyword>
<dbReference type="EnsemblFungi" id="PTTG_12738-t43_1">
    <property type="protein sequence ID" value="PTTG_12738-t43_1-p1"/>
    <property type="gene ID" value="PTTG_12738"/>
</dbReference>
<dbReference type="VEuPathDB" id="FungiDB:PTTG_12738"/>
<evidence type="ECO:0000313" key="2">
    <source>
        <dbReference type="EMBL" id="OAV93341.1"/>
    </source>
</evidence>
<reference evidence="3 4" key="3">
    <citation type="journal article" date="2017" name="G3 (Bethesda)">
        <title>Comparative analysis highlights variable genome content of wheat rusts and divergence of the mating loci.</title>
        <authorList>
            <person name="Cuomo C.A."/>
            <person name="Bakkeren G."/>
            <person name="Khalil H.B."/>
            <person name="Panwar V."/>
            <person name="Joly D."/>
            <person name="Linning R."/>
            <person name="Sakthikumar S."/>
            <person name="Song X."/>
            <person name="Adiconis X."/>
            <person name="Fan L."/>
            <person name="Goldberg J.M."/>
            <person name="Levin J.Z."/>
            <person name="Young S."/>
            <person name="Zeng Q."/>
            <person name="Anikster Y."/>
            <person name="Bruce M."/>
            <person name="Wang M."/>
            <person name="Yin C."/>
            <person name="McCallum B."/>
            <person name="Szabo L.J."/>
            <person name="Hulbert S."/>
            <person name="Chen X."/>
            <person name="Fellers J.P."/>
        </authorList>
    </citation>
    <scope>NUCLEOTIDE SEQUENCE</scope>
    <source>
        <strain evidence="4">Isolate 1-1 / race 1 (BBBD)</strain>
        <strain evidence="3">isolate 1-1 / race 1 (BBBD)</strain>
    </source>
</reference>
<gene>
    <name evidence="2" type="ORF">PTTG_12738</name>
</gene>